<dbReference type="OrthoDB" id="6495095at2"/>
<keyword evidence="1 2" id="KW-0732">Signal</keyword>
<reference evidence="4 5" key="1">
    <citation type="submission" date="2019-04" db="EMBL/GenBank/DDBJ databases">
        <title>Lampropedia sp YIM MLB12 draf genome.</title>
        <authorList>
            <person name="Wang Y.-X."/>
        </authorList>
    </citation>
    <scope>NUCLEOTIDE SEQUENCE [LARGE SCALE GENOMIC DNA]</scope>
    <source>
        <strain evidence="4 5">YIM MLB12</strain>
    </source>
</reference>
<name>A0A4S5BKX8_9BURK</name>
<dbReference type="EMBL" id="SSWX01000012">
    <property type="protein sequence ID" value="THJ33030.1"/>
    <property type="molecule type" value="Genomic_DNA"/>
</dbReference>
<dbReference type="PANTHER" id="PTHR30535">
    <property type="entry name" value="VITAMIN B12-BINDING PROTEIN"/>
    <property type="match status" value="1"/>
</dbReference>
<dbReference type="PROSITE" id="PS50983">
    <property type="entry name" value="FE_B12_PBP"/>
    <property type="match status" value="1"/>
</dbReference>
<feature type="domain" description="Fe/B12 periplasmic-binding" evidence="3">
    <location>
        <begin position="43"/>
        <end position="300"/>
    </location>
</feature>
<dbReference type="InterPro" id="IPR054828">
    <property type="entry name" value="Vit_B12_bind_prot"/>
</dbReference>
<dbReference type="GO" id="GO:0071281">
    <property type="term" value="P:cellular response to iron ion"/>
    <property type="evidence" value="ECO:0007669"/>
    <property type="project" value="TreeGrafter"/>
</dbReference>
<dbReference type="NCBIfam" id="NF038402">
    <property type="entry name" value="TroA_like"/>
    <property type="match status" value="1"/>
</dbReference>
<evidence type="ECO:0000256" key="2">
    <source>
        <dbReference type="SAM" id="SignalP"/>
    </source>
</evidence>
<dbReference type="PANTHER" id="PTHR30535:SF34">
    <property type="entry name" value="MOLYBDATE-BINDING PROTEIN MOLA"/>
    <property type="match status" value="1"/>
</dbReference>
<evidence type="ECO:0000313" key="5">
    <source>
        <dbReference type="Proteomes" id="UP000306236"/>
    </source>
</evidence>
<keyword evidence="5" id="KW-1185">Reference proteome</keyword>
<accession>A0A4S5BKX8</accession>
<organism evidence="4 5">
    <name type="scientific">Lampropedia aestuarii</name>
    <dbReference type="NCBI Taxonomy" id="2562762"/>
    <lineage>
        <taxon>Bacteria</taxon>
        <taxon>Pseudomonadati</taxon>
        <taxon>Pseudomonadota</taxon>
        <taxon>Betaproteobacteria</taxon>
        <taxon>Burkholderiales</taxon>
        <taxon>Comamonadaceae</taxon>
        <taxon>Lampropedia</taxon>
    </lineage>
</organism>
<evidence type="ECO:0000259" key="3">
    <source>
        <dbReference type="PROSITE" id="PS50983"/>
    </source>
</evidence>
<dbReference type="InterPro" id="IPR002491">
    <property type="entry name" value="ABC_transptr_periplasmic_BD"/>
</dbReference>
<proteinExistence type="predicted"/>
<dbReference type="SUPFAM" id="SSF53807">
    <property type="entry name" value="Helical backbone' metal receptor"/>
    <property type="match status" value="1"/>
</dbReference>
<comment type="caution">
    <text evidence="4">The sequence shown here is derived from an EMBL/GenBank/DDBJ whole genome shotgun (WGS) entry which is preliminary data.</text>
</comment>
<feature type="signal peptide" evidence="2">
    <location>
        <begin position="1"/>
        <end position="23"/>
    </location>
</feature>
<protein>
    <submittedName>
        <fullName evidence="4">ABC transporter substrate-binding protein</fullName>
    </submittedName>
</protein>
<dbReference type="InterPro" id="IPR050902">
    <property type="entry name" value="ABC_Transporter_SBP"/>
</dbReference>
<dbReference type="Gene3D" id="3.40.50.1980">
    <property type="entry name" value="Nitrogenase molybdenum iron protein domain"/>
    <property type="match status" value="2"/>
</dbReference>
<dbReference type="Pfam" id="PF01497">
    <property type="entry name" value="Peripla_BP_2"/>
    <property type="match status" value="1"/>
</dbReference>
<gene>
    <name evidence="4" type="ORF">E8K88_10575</name>
</gene>
<dbReference type="AlphaFoldDB" id="A0A4S5BKX8"/>
<dbReference type="Proteomes" id="UP000306236">
    <property type="component" value="Unassembled WGS sequence"/>
</dbReference>
<evidence type="ECO:0000256" key="1">
    <source>
        <dbReference type="ARBA" id="ARBA00022729"/>
    </source>
</evidence>
<sequence length="312" mass="33549">MRRSKAPLVVLAMACALTGQAAASVVIEDDRGQRVEFEAPPQRIVSLLPSLTESVCALDACDRLVAVDRYSEYPESVQQLPVVGGGLDPSIEAVVARKPDVVLMSVSSRAAQRLQALGIKVVTLEPKTHADVKRVLEVLDTLLYGDAAAVNGASRAQQLWQTIEQGVDQAAASLPESSRGMRVYFEVSKGPYGAGPQSFIGETLSRLGLGNVLPQDLGPFPRVTPEFILRADPDVLMVSSRSMVPEFQYPGWQNMRAMKARQVCQFGADDSNILVRPGPRMHVAAQLMAGCLQGLFTHADTTTAEPPKTTAP</sequence>
<evidence type="ECO:0000313" key="4">
    <source>
        <dbReference type="EMBL" id="THJ33030.1"/>
    </source>
</evidence>
<dbReference type="RefSeq" id="WP_136406631.1">
    <property type="nucleotide sequence ID" value="NZ_SSWX01000012.1"/>
</dbReference>
<feature type="chain" id="PRO_5020243576" evidence="2">
    <location>
        <begin position="24"/>
        <end position="312"/>
    </location>
</feature>